<organism evidence="2 3">
    <name type="scientific">Mytilus edulis</name>
    <name type="common">Blue mussel</name>
    <dbReference type="NCBI Taxonomy" id="6550"/>
    <lineage>
        <taxon>Eukaryota</taxon>
        <taxon>Metazoa</taxon>
        <taxon>Spiralia</taxon>
        <taxon>Lophotrochozoa</taxon>
        <taxon>Mollusca</taxon>
        <taxon>Bivalvia</taxon>
        <taxon>Autobranchia</taxon>
        <taxon>Pteriomorphia</taxon>
        <taxon>Mytilida</taxon>
        <taxon>Mytiloidea</taxon>
        <taxon>Mytilidae</taxon>
        <taxon>Mytilinae</taxon>
        <taxon>Mytilus</taxon>
    </lineage>
</organism>
<comment type="caution">
    <text evidence="2">The sequence shown here is derived from an EMBL/GenBank/DDBJ whole genome shotgun (WGS) entry which is preliminary data.</text>
</comment>
<evidence type="ECO:0000313" key="2">
    <source>
        <dbReference type="EMBL" id="CAG2229201.1"/>
    </source>
</evidence>
<dbReference type="EMBL" id="CAJPWZ010002017">
    <property type="protein sequence ID" value="CAG2229201.1"/>
    <property type="molecule type" value="Genomic_DNA"/>
</dbReference>
<dbReference type="AlphaFoldDB" id="A0A8S3TCQ1"/>
<dbReference type="OrthoDB" id="10491886at2759"/>
<proteinExistence type="predicted"/>
<evidence type="ECO:0000313" key="3">
    <source>
        <dbReference type="Proteomes" id="UP000683360"/>
    </source>
</evidence>
<sequence>MNYNRQRQQAVQLPVEHTVNYFRSHTQAIQLPGGHTVTQPIQHTIQQSTRHTISNVKNQPQGTSVHSRRLSTQPSVNRSSPTVVNQPVNHRATGQQPSQPTINRSNSLPAHRSTPPVMERDPCQQPINHPVPGQQYSQQVNRSIPFPPDDKTSAPHLPVYPQQQQQPTTGSVSGPKKYI</sequence>
<dbReference type="Proteomes" id="UP000683360">
    <property type="component" value="Unassembled WGS sequence"/>
</dbReference>
<accession>A0A8S3TCQ1</accession>
<keyword evidence="3" id="KW-1185">Reference proteome</keyword>
<reference evidence="2" key="1">
    <citation type="submission" date="2021-03" db="EMBL/GenBank/DDBJ databases">
        <authorList>
            <person name="Bekaert M."/>
        </authorList>
    </citation>
    <scope>NUCLEOTIDE SEQUENCE</scope>
</reference>
<feature type="region of interest" description="Disordered" evidence="1">
    <location>
        <begin position="49"/>
        <end position="179"/>
    </location>
</feature>
<gene>
    <name evidence="2" type="ORF">MEDL_42112</name>
</gene>
<evidence type="ECO:0000256" key="1">
    <source>
        <dbReference type="SAM" id="MobiDB-lite"/>
    </source>
</evidence>
<feature type="compositionally biased region" description="Polar residues" evidence="1">
    <location>
        <begin position="49"/>
        <end position="108"/>
    </location>
</feature>
<protein>
    <submittedName>
        <fullName evidence="2">Uncharacterized protein</fullName>
    </submittedName>
</protein>
<name>A0A8S3TCQ1_MYTED</name>